<keyword evidence="4" id="KW-1185">Reference proteome</keyword>
<dbReference type="Gramene" id="TraesSTA1D03G00497980.1">
    <property type="protein sequence ID" value="TraesSTA1D03G00497980.1"/>
    <property type="gene ID" value="TraesSTA1D03G00497980"/>
</dbReference>
<dbReference type="Gramene" id="TraesARI1D03G00504840.1">
    <property type="protein sequence ID" value="TraesARI1D03G00504840.1"/>
    <property type="gene ID" value="TraesARI1D03G00504840"/>
</dbReference>
<dbReference type="Gramene" id="TraesCS1D03G0551500.1">
    <property type="protein sequence ID" value="TraesCS1D03G0551500.1.CDS"/>
    <property type="gene ID" value="TraesCS1D03G0551500"/>
</dbReference>
<dbReference type="GeneID" id="123169059"/>
<evidence type="ECO:0000259" key="2">
    <source>
        <dbReference type="Pfam" id="PF08458"/>
    </source>
</evidence>
<evidence type="ECO:0000313" key="3">
    <source>
        <dbReference type="EnsemblPlants" id="TraesCS1D02G222200.2"/>
    </source>
</evidence>
<evidence type="ECO:0000259" key="1">
    <source>
        <dbReference type="Pfam" id="PF05703"/>
    </source>
</evidence>
<dbReference type="Proteomes" id="UP000019116">
    <property type="component" value="Chromosome 1D"/>
</dbReference>
<dbReference type="EnsemblPlants" id="TraesCS1D02G222200.2">
    <property type="protein sequence ID" value="TraesCS1D02G222200.2"/>
    <property type="gene ID" value="TraesCS1D02G222200"/>
</dbReference>
<dbReference type="Pfam" id="PF08458">
    <property type="entry name" value="PH_2"/>
    <property type="match status" value="1"/>
</dbReference>
<dbReference type="InterPro" id="IPR040269">
    <property type="entry name" value="VAB"/>
</dbReference>
<evidence type="ECO:0008006" key="5">
    <source>
        <dbReference type="Google" id="ProtNLM"/>
    </source>
</evidence>
<dbReference type="Gramene" id="TraesPARA_EIv1.0_0281130.1">
    <property type="protein sequence ID" value="TraesPARA_EIv1.0_0281130.1.CDS"/>
    <property type="gene ID" value="TraesPARA_EIv1.0_0281130"/>
</dbReference>
<feature type="domain" description="VAN3-binding protein-like auxin canalisation" evidence="1">
    <location>
        <begin position="86"/>
        <end position="251"/>
    </location>
</feature>
<dbReference type="Gramene" id="TraesSYM1D03G00506090.1">
    <property type="protein sequence ID" value="TraesSYM1D03G00506090.1"/>
    <property type="gene ID" value="TraesSYM1D03G00506090"/>
</dbReference>
<dbReference type="Gramene" id="TraesRN1D0100586800.2">
    <property type="protein sequence ID" value="TraesRN1D0100586800.2"/>
    <property type="gene ID" value="TraesRN1D0100586800"/>
</dbReference>
<dbReference type="InterPro" id="IPR013666">
    <property type="entry name" value="PH_pln"/>
</dbReference>
<dbReference type="PANTHER" id="PTHR31351">
    <property type="entry name" value="EXPRESSED PROTEIN"/>
    <property type="match status" value="1"/>
</dbReference>
<dbReference type="Gramene" id="TraesNOR1D03G00507060.1">
    <property type="protein sequence ID" value="TraesNOR1D03G00507060.1"/>
    <property type="gene ID" value="TraesNOR1D03G00507060"/>
</dbReference>
<dbReference type="OrthoDB" id="1897931at2759"/>
<proteinExistence type="predicted"/>
<dbReference type="Gramene" id="TraesCS1D02G222200.2">
    <property type="protein sequence ID" value="TraesCS1D02G222200.2"/>
    <property type="gene ID" value="TraesCS1D02G222200"/>
</dbReference>
<dbReference type="RefSeq" id="XP_044442844.1">
    <property type="nucleotide sequence ID" value="XM_044586909.1"/>
</dbReference>
<name>A0A3B5ZWD5_WHEAT</name>
<dbReference type="PANTHER" id="PTHR31351:SF39">
    <property type="entry name" value="EXPRESSED PROTEIN"/>
    <property type="match status" value="1"/>
</dbReference>
<accession>A0A3B5ZWD5</accession>
<dbReference type="Gramene" id="TraesLAC1D03G00502390.1">
    <property type="protein sequence ID" value="TraesLAC1D03G00502390.1"/>
    <property type="gene ID" value="TraesLAC1D03G00502390"/>
</dbReference>
<dbReference type="SUPFAM" id="SSF50729">
    <property type="entry name" value="PH domain-like"/>
    <property type="match status" value="1"/>
</dbReference>
<dbReference type="Gramene" id="TraesLDM1D03G00501860.1">
    <property type="protein sequence ID" value="TraesLDM1D03G00501860.1"/>
    <property type="gene ID" value="TraesLDM1D03G00501860"/>
</dbReference>
<dbReference type="InterPro" id="IPR008546">
    <property type="entry name" value="VAN3-bd-like_auxin_canal"/>
</dbReference>
<feature type="domain" description="Pleckstrin-like plant" evidence="2">
    <location>
        <begin position="264"/>
        <end position="368"/>
    </location>
</feature>
<gene>
    <name evidence="3" type="primary">LOC123169059</name>
</gene>
<organism evidence="3">
    <name type="scientific">Triticum aestivum</name>
    <name type="common">Wheat</name>
    <dbReference type="NCBI Taxonomy" id="4565"/>
    <lineage>
        <taxon>Eukaryota</taxon>
        <taxon>Viridiplantae</taxon>
        <taxon>Streptophyta</taxon>
        <taxon>Embryophyta</taxon>
        <taxon>Tracheophyta</taxon>
        <taxon>Spermatophyta</taxon>
        <taxon>Magnoliopsida</taxon>
        <taxon>Liliopsida</taxon>
        <taxon>Poales</taxon>
        <taxon>Poaceae</taxon>
        <taxon>BOP clade</taxon>
        <taxon>Pooideae</taxon>
        <taxon>Triticodae</taxon>
        <taxon>Triticeae</taxon>
        <taxon>Triticinae</taxon>
        <taxon>Triticum</taxon>
    </lineage>
</organism>
<protein>
    <recommendedName>
        <fullName evidence="5">PH domain-containing protein</fullName>
    </recommendedName>
</protein>
<dbReference type="Pfam" id="PF05703">
    <property type="entry name" value="Auxin_canalis"/>
    <property type="match status" value="2"/>
</dbReference>
<dbReference type="Gramene" id="TraesMAC1D03G00498440.1">
    <property type="protein sequence ID" value="TraesMAC1D03G00498440.1"/>
    <property type="gene ID" value="TraesMAC1D03G00498440"/>
</dbReference>
<dbReference type="AlphaFoldDB" id="A0A3B5ZWD5"/>
<dbReference type="Gramene" id="TraesJAG1D03G00498710.1">
    <property type="protein sequence ID" value="TraesJAG1D03G00498710.1"/>
    <property type="gene ID" value="TraesJAG1D03G00498710"/>
</dbReference>
<feature type="domain" description="VAN3-binding protein-like auxin canalisation" evidence="1">
    <location>
        <begin position="32"/>
        <end position="64"/>
    </location>
</feature>
<reference evidence="3" key="1">
    <citation type="submission" date="2018-08" db="EMBL/GenBank/DDBJ databases">
        <authorList>
            <person name="Rossello M."/>
        </authorList>
    </citation>
    <scope>NUCLEOTIDE SEQUENCE [LARGE SCALE GENOMIC DNA]</scope>
    <source>
        <strain evidence="3">cv. Chinese Spring</strain>
    </source>
</reference>
<dbReference type="Gramene" id="TraesJUL1D03G00502080.1">
    <property type="protein sequence ID" value="TraesJUL1D03G00502080.1"/>
    <property type="gene ID" value="TraesJUL1D03G00502080"/>
</dbReference>
<reference evidence="3" key="2">
    <citation type="submission" date="2018-10" db="UniProtKB">
        <authorList>
            <consortium name="EnsemblPlants"/>
        </authorList>
    </citation>
    <scope>IDENTIFICATION</scope>
</reference>
<sequence length="385" mass="41505">MAMERGWKAGSAFRFDVVEEEDEAAAAAIPPPQTPLEPMEYLSRSWSVSASEISKILVGGKKSCFNRLPLQEMGIPEASAVLATTAIVPSYRHHTDARRSSISGIGHHQSIGKWFQHKDASRSRQSSKEKLRADRAHVHAMVSVVRVAAAVAAVAAASTSSDTQASKMAAAMAPATELLASHCVEVARLAGASHEQVASAVQSAVGVRSAGDLTTLTAAAATALRGAATMKQRVQREAARSNASVLPYEKGHSWSPDVWCKEGELLKRTRKGDLHRTKVCVYINRRSQVMLKLKSKHIGGALSKNNKSVVYGVYSKLPTWVIEPGKAFMDEKCCFGLSTAQGIVEFECQDGTSKQNWVDDVQNLLRQVAADDRVGDKLESVVKVG</sequence>
<evidence type="ECO:0000313" key="4">
    <source>
        <dbReference type="Proteomes" id="UP000019116"/>
    </source>
</evidence>